<feature type="domain" description="Formyl transferase C-terminal" evidence="10">
    <location>
        <begin position="203"/>
        <end position="301"/>
    </location>
</feature>
<dbReference type="OrthoDB" id="9802815at2"/>
<evidence type="ECO:0000313" key="11">
    <source>
        <dbReference type="EMBL" id="SEV81088.1"/>
    </source>
</evidence>
<keyword evidence="12" id="KW-1185">Reference proteome</keyword>
<dbReference type="HAMAP" id="MF_00182">
    <property type="entry name" value="Formyl_trans"/>
    <property type="match status" value="1"/>
</dbReference>
<dbReference type="InterPro" id="IPR036477">
    <property type="entry name" value="Formyl_transf_N_sf"/>
</dbReference>
<dbReference type="AlphaFoldDB" id="A0A662Z2N4"/>
<dbReference type="FunFam" id="3.40.50.12230:FF:000001">
    <property type="entry name" value="Methionyl-tRNA formyltransferase"/>
    <property type="match status" value="1"/>
</dbReference>
<dbReference type="Pfam" id="PF00551">
    <property type="entry name" value="Formyl_trans_N"/>
    <property type="match status" value="1"/>
</dbReference>
<evidence type="ECO:0000256" key="7">
    <source>
        <dbReference type="ARBA" id="ARBA00048558"/>
    </source>
</evidence>
<comment type="catalytic activity">
    <reaction evidence="7 8">
        <text>L-methionyl-tRNA(fMet) + (6R)-10-formyltetrahydrofolate = N-formyl-L-methionyl-tRNA(fMet) + (6S)-5,6,7,8-tetrahydrofolate + H(+)</text>
        <dbReference type="Rhea" id="RHEA:24380"/>
        <dbReference type="Rhea" id="RHEA-COMP:9952"/>
        <dbReference type="Rhea" id="RHEA-COMP:9953"/>
        <dbReference type="ChEBI" id="CHEBI:15378"/>
        <dbReference type="ChEBI" id="CHEBI:57453"/>
        <dbReference type="ChEBI" id="CHEBI:78530"/>
        <dbReference type="ChEBI" id="CHEBI:78844"/>
        <dbReference type="ChEBI" id="CHEBI:195366"/>
        <dbReference type="EC" id="2.1.2.9"/>
    </reaction>
</comment>
<dbReference type="GO" id="GO:0005829">
    <property type="term" value="C:cytosol"/>
    <property type="evidence" value="ECO:0007669"/>
    <property type="project" value="TreeGrafter"/>
</dbReference>
<evidence type="ECO:0000256" key="8">
    <source>
        <dbReference type="HAMAP-Rule" id="MF_00182"/>
    </source>
</evidence>
<evidence type="ECO:0000256" key="5">
    <source>
        <dbReference type="ARBA" id="ARBA00022679"/>
    </source>
</evidence>
<dbReference type="InterPro" id="IPR005794">
    <property type="entry name" value="Fmt"/>
</dbReference>
<name>A0A662Z2N4_9STAP</name>
<keyword evidence="6 8" id="KW-0648">Protein biosynthesis</keyword>
<dbReference type="InterPro" id="IPR044135">
    <property type="entry name" value="Met-tRNA-FMT_C"/>
</dbReference>
<dbReference type="RefSeq" id="WP_091472805.1">
    <property type="nucleotide sequence ID" value="NZ_FOIT01000001.1"/>
</dbReference>
<dbReference type="EMBL" id="FOIT01000001">
    <property type="protein sequence ID" value="SEV81088.1"/>
    <property type="molecule type" value="Genomic_DNA"/>
</dbReference>
<evidence type="ECO:0000259" key="10">
    <source>
        <dbReference type="Pfam" id="PF02911"/>
    </source>
</evidence>
<comment type="function">
    <text evidence="1 8">Attaches a formyl group to the free amino group of methionyl-tRNA(fMet). The formyl group appears to play a dual role in the initiator identity of N-formylmethionyl-tRNA by promoting its recognition by IF2 and preventing the misappropriation of this tRNA by the elongation apparatus.</text>
</comment>
<dbReference type="InterPro" id="IPR002376">
    <property type="entry name" value="Formyl_transf_N"/>
</dbReference>
<gene>
    <name evidence="8" type="primary">fmt</name>
    <name evidence="11" type="ORF">SAMN05192557_0135</name>
</gene>
<dbReference type="Proteomes" id="UP000243605">
    <property type="component" value="Unassembled WGS sequence"/>
</dbReference>
<dbReference type="SUPFAM" id="SSF53328">
    <property type="entry name" value="Formyltransferase"/>
    <property type="match status" value="1"/>
</dbReference>
<dbReference type="InterPro" id="IPR001555">
    <property type="entry name" value="GART_AS"/>
</dbReference>
<dbReference type="Pfam" id="PF02911">
    <property type="entry name" value="Formyl_trans_C"/>
    <property type="match status" value="1"/>
</dbReference>
<keyword evidence="5 8" id="KW-0808">Transferase</keyword>
<dbReference type="NCBIfam" id="TIGR00460">
    <property type="entry name" value="fmt"/>
    <property type="match status" value="1"/>
</dbReference>
<evidence type="ECO:0000313" key="12">
    <source>
        <dbReference type="Proteomes" id="UP000243605"/>
    </source>
</evidence>
<feature type="domain" description="Formyl transferase N-terminal" evidence="9">
    <location>
        <begin position="6"/>
        <end position="179"/>
    </location>
</feature>
<evidence type="ECO:0000259" key="9">
    <source>
        <dbReference type="Pfam" id="PF00551"/>
    </source>
</evidence>
<evidence type="ECO:0000256" key="3">
    <source>
        <dbReference type="ARBA" id="ARBA00012261"/>
    </source>
</evidence>
<dbReference type="Gene3D" id="3.10.25.10">
    <property type="entry name" value="Formyl transferase, C-terminal domain"/>
    <property type="match status" value="1"/>
</dbReference>
<dbReference type="InterPro" id="IPR037022">
    <property type="entry name" value="Formyl_trans_C_sf"/>
</dbReference>
<dbReference type="Gene3D" id="3.40.50.170">
    <property type="entry name" value="Formyl transferase, N-terminal domain"/>
    <property type="match status" value="1"/>
</dbReference>
<reference evidence="11 12" key="1">
    <citation type="submission" date="2016-10" db="EMBL/GenBank/DDBJ databases">
        <authorList>
            <person name="Varghese N."/>
            <person name="Submissions S."/>
        </authorList>
    </citation>
    <scope>NUCLEOTIDE SEQUENCE [LARGE SCALE GENOMIC DNA]</scope>
    <source>
        <strain evidence="11 12">IBRC-M10081</strain>
    </source>
</reference>
<evidence type="ECO:0000256" key="6">
    <source>
        <dbReference type="ARBA" id="ARBA00022917"/>
    </source>
</evidence>
<dbReference type="PANTHER" id="PTHR11138:SF5">
    <property type="entry name" value="METHIONYL-TRNA FORMYLTRANSFERASE, MITOCHONDRIAL"/>
    <property type="match status" value="1"/>
</dbReference>
<evidence type="ECO:0000256" key="1">
    <source>
        <dbReference type="ARBA" id="ARBA00002606"/>
    </source>
</evidence>
<dbReference type="CDD" id="cd08646">
    <property type="entry name" value="FMT_core_Met-tRNA-FMT_N"/>
    <property type="match status" value="1"/>
</dbReference>
<evidence type="ECO:0000256" key="4">
    <source>
        <dbReference type="ARBA" id="ARBA00016014"/>
    </source>
</evidence>
<evidence type="ECO:0000256" key="2">
    <source>
        <dbReference type="ARBA" id="ARBA00010699"/>
    </source>
</evidence>
<feature type="binding site" evidence="8">
    <location>
        <begin position="109"/>
        <end position="112"/>
    </location>
    <ligand>
        <name>(6S)-5,6,7,8-tetrahydrofolate</name>
        <dbReference type="ChEBI" id="CHEBI:57453"/>
    </ligand>
</feature>
<organism evidence="11 12">
    <name type="scientific">Aliicoccus persicus</name>
    <dbReference type="NCBI Taxonomy" id="930138"/>
    <lineage>
        <taxon>Bacteria</taxon>
        <taxon>Bacillati</taxon>
        <taxon>Bacillota</taxon>
        <taxon>Bacilli</taxon>
        <taxon>Bacillales</taxon>
        <taxon>Staphylococcaceae</taxon>
        <taxon>Aliicoccus</taxon>
    </lineage>
</organism>
<dbReference type="PROSITE" id="PS00373">
    <property type="entry name" value="GART"/>
    <property type="match status" value="1"/>
</dbReference>
<dbReference type="InterPro" id="IPR041711">
    <property type="entry name" value="Met-tRNA-FMT_N"/>
</dbReference>
<dbReference type="SUPFAM" id="SSF50486">
    <property type="entry name" value="FMT C-terminal domain-like"/>
    <property type="match status" value="1"/>
</dbReference>
<dbReference type="PANTHER" id="PTHR11138">
    <property type="entry name" value="METHIONYL-TRNA FORMYLTRANSFERASE"/>
    <property type="match status" value="1"/>
</dbReference>
<accession>A0A662Z2N4</accession>
<comment type="similarity">
    <text evidence="2 8">Belongs to the Fmt family.</text>
</comment>
<protein>
    <recommendedName>
        <fullName evidence="4 8">Methionyl-tRNA formyltransferase</fullName>
        <ecNumber evidence="3 8">2.1.2.9</ecNumber>
    </recommendedName>
</protein>
<dbReference type="EC" id="2.1.2.9" evidence="3 8"/>
<proteinExistence type="inferred from homology"/>
<dbReference type="GO" id="GO:0004479">
    <property type="term" value="F:methionyl-tRNA formyltransferase activity"/>
    <property type="evidence" value="ECO:0007669"/>
    <property type="project" value="UniProtKB-UniRule"/>
</dbReference>
<dbReference type="CDD" id="cd08704">
    <property type="entry name" value="Met_tRNA_FMT_C"/>
    <property type="match status" value="1"/>
</dbReference>
<sequence length="310" mass="34066">MKNLIFMGTPDFSVGVLDAIHEAFNIVLVVSQPDKPVGRKRILTPPPVITRAQELGLETFQPEKIKDQEVIDYIKSFEPDIIVTAAYGQILPKALLEFPIHRAVNVHASLLPRHRGGAPIHRSIMEGDSESGVTIMYMEEGLDSGDIISQASTPITADDTTGDLHDRLSEIGASLIVDTLSDIFNDTHTHMPQDDSHVTFSPNISKEDEKIDWQNDATAVDFHIRGLSPWPGAYSIVEGNRMKFYFSKVGDKQTDKAPGTIVSDTTDGFLVAAGDGNTVEILEVQPAGKKRMPASNYINSKKELIGKIFE</sequence>
<dbReference type="InterPro" id="IPR005793">
    <property type="entry name" value="Formyl_trans_C"/>
</dbReference>
<dbReference type="InterPro" id="IPR011034">
    <property type="entry name" value="Formyl_transferase-like_C_sf"/>
</dbReference>